<dbReference type="AlphaFoldDB" id="A0AAD7KD97"/>
<name>A0AAD7KD97_9AGAR</name>
<comment type="caution">
    <text evidence="3">The sequence shown here is derived from an EMBL/GenBank/DDBJ whole genome shotgun (WGS) entry which is preliminary data.</text>
</comment>
<dbReference type="Gene3D" id="2.20.70.10">
    <property type="match status" value="1"/>
</dbReference>
<reference evidence="3" key="1">
    <citation type="submission" date="2023-03" db="EMBL/GenBank/DDBJ databases">
        <title>Massive genome expansion in bonnet fungi (Mycena s.s.) driven by repeated elements and novel gene families across ecological guilds.</title>
        <authorList>
            <consortium name="Lawrence Berkeley National Laboratory"/>
            <person name="Harder C.B."/>
            <person name="Miyauchi S."/>
            <person name="Viragh M."/>
            <person name="Kuo A."/>
            <person name="Thoen E."/>
            <person name="Andreopoulos B."/>
            <person name="Lu D."/>
            <person name="Skrede I."/>
            <person name="Drula E."/>
            <person name="Henrissat B."/>
            <person name="Morin E."/>
            <person name="Kohler A."/>
            <person name="Barry K."/>
            <person name="LaButti K."/>
            <person name="Morin E."/>
            <person name="Salamov A."/>
            <person name="Lipzen A."/>
            <person name="Mereny Z."/>
            <person name="Hegedus B."/>
            <person name="Baldrian P."/>
            <person name="Stursova M."/>
            <person name="Weitz H."/>
            <person name="Taylor A."/>
            <person name="Grigoriev I.V."/>
            <person name="Nagy L.G."/>
            <person name="Martin F."/>
            <person name="Kauserud H."/>
        </authorList>
    </citation>
    <scope>NUCLEOTIDE SEQUENCE</scope>
    <source>
        <strain evidence="3">CBHHK182m</strain>
    </source>
</reference>
<feature type="compositionally biased region" description="Polar residues" evidence="2">
    <location>
        <begin position="1"/>
        <end position="15"/>
    </location>
</feature>
<protein>
    <recommendedName>
        <fullName evidence="5">WW domain-containing protein</fullName>
    </recommendedName>
</protein>
<proteinExistence type="predicted"/>
<evidence type="ECO:0000313" key="3">
    <source>
        <dbReference type="EMBL" id="KAJ7783228.1"/>
    </source>
</evidence>
<evidence type="ECO:0000256" key="1">
    <source>
        <dbReference type="SAM" id="Coils"/>
    </source>
</evidence>
<keyword evidence="1" id="KW-0175">Coiled coil</keyword>
<keyword evidence="4" id="KW-1185">Reference proteome</keyword>
<gene>
    <name evidence="3" type="ORF">B0H16DRAFT_1495998</name>
</gene>
<dbReference type="InterPro" id="IPR036020">
    <property type="entry name" value="WW_dom_sf"/>
</dbReference>
<sequence length="190" mass="20909">MSSSDSKSPHQTTAGPSLRRTASIDTLPQYSSGDEDRRRSLEDAATPLPAGWFCHVDPISNHHFYVDMNSTPPRSIWHHPRHDAAPPPFADSASITSPKKGFLGKLKEKMIVSKADLEAERREKEAREKELLARYAKRRDQVLTELAKNGGKTQFGGSEYVGPPASPYGGVYRALMPAPGRTQDLAGWLG</sequence>
<evidence type="ECO:0008006" key="5">
    <source>
        <dbReference type="Google" id="ProtNLM"/>
    </source>
</evidence>
<dbReference type="SUPFAM" id="SSF51045">
    <property type="entry name" value="WW domain"/>
    <property type="match status" value="1"/>
</dbReference>
<feature type="coiled-coil region" evidence="1">
    <location>
        <begin position="107"/>
        <end position="134"/>
    </location>
</feature>
<feature type="region of interest" description="Disordered" evidence="2">
    <location>
        <begin position="1"/>
        <end position="42"/>
    </location>
</feature>
<organism evidence="3 4">
    <name type="scientific">Mycena metata</name>
    <dbReference type="NCBI Taxonomy" id="1033252"/>
    <lineage>
        <taxon>Eukaryota</taxon>
        <taxon>Fungi</taxon>
        <taxon>Dikarya</taxon>
        <taxon>Basidiomycota</taxon>
        <taxon>Agaricomycotina</taxon>
        <taxon>Agaricomycetes</taxon>
        <taxon>Agaricomycetidae</taxon>
        <taxon>Agaricales</taxon>
        <taxon>Marasmiineae</taxon>
        <taxon>Mycenaceae</taxon>
        <taxon>Mycena</taxon>
    </lineage>
</organism>
<dbReference type="Proteomes" id="UP001215598">
    <property type="component" value="Unassembled WGS sequence"/>
</dbReference>
<accession>A0AAD7KD97</accession>
<evidence type="ECO:0000256" key="2">
    <source>
        <dbReference type="SAM" id="MobiDB-lite"/>
    </source>
</evidence>
<feature type="compositionally biased region" description="Polar residues" evidence="2">
    <location>
        <begin position="23"/>
        <end position="32"/>
    </location>
</feature>
<evidence type="ECO:0000313" key="4">
    <source>
        <dbReference type="Proteomes" id="UP001215598"/>
    </source>
</evidence>
<dbReference type="EMBL" id="JARKIB010000003">
    <property type="protein sequence ID" value="KAJ7783228.1"/>
    <property type="molecule type" value="Genomic_DNA"/>
</dbReference>